<protein>
    <submittedName>
        <fullName evidence="2">Bactofilin domain-containing protein</fullName>
    </submittedName>
</protein>
<evidence type="ECO:0000313" key="2">
    <source>
        <dbReference type="EMBL" id="QTA80498.1"/>
    </source>
</evidence>
<keyword evidence="3" id="KW-1185">Reference proteome</keyword>
<organism evidence="2 3">
    <name type="scientific">Desulfonema limicola</name>
    <dbReference type="NCBI Taxonomy" id="45656"/>
    <lineage>
        <taxon>Bacteria</taxon>
        <taxon>Pseudomonadati</taxon>
        <taxon>Thermodesulfobacteriota</taxon>
        <taxon>Desulfobacteria</taxon>
        <taxon>Desulfobacterales</taxon>
        <taxon>Desulfococcaceae</taxon>
        <taxon>Desulfonema</taxon>
    </lineage>
</organism>
<proteinExistence type="inferred from homology"/>
<dbReference type="PANTHER" id="PTHR35024">
    <property type="entry name" value="HYPOTHETICAL CYTOSOLIC PROTEIN"/>
    <property type="match status" value="1"/>
</dbReference>
<evidence type="ECO:0000256" key="1">
    <source>
        <dbReference type="ARBA" id="ARBA00044755"/>
    </source>
</evidence>
<dbReference type="Proteomes" id="UP000663720">
    <property type="component" value="Chromosome"/>
</dbReference>
<dbReference type="InterPro" id="IPR007607">
    <property type="entry name" value="BacA/B"/>
</dbReference>
<dbReference type="Pfam" id="PF04519">
    <property type="entry name" value="Bactofilin"/>
    <property type="match status" value="1"/>
</dbReference>
<dbReference type="EMBL" id="CP061799">
    <property type="protein sequence ID" value="QTA80498.1"/>
    <property type="molecule type" value="Genomic_DNA"/>
</dbReference>
<dbReference type="KEGG" id="dli:dnl_28030"/>
<gene>
    <name evidence="2" type="ORF">dnl_28030</name>
</gene>
<comment type="similarity">
    <text evidence="1">Belongs to the bactofilin family.</text>
</comment>
<sequence>MAKTTETISILSKGAEFEGNLSCTGKIIINGTIKGTLKGEFITIGEQGIVYAETSAKSLTIAGRFEGNLKSADSLTVLAGGYCDGDVTCHDLVVEPGGVLNGRVNRRSLKELPVQDESQTVKEPKAKK</sequence>
<name>A0A975B862_9BACT</name>
<dbReference type="PANTHER" id="PTHR35024:SF4">
    <property type="entry name" value="POLYMER-FORMING CYTOSKELETAL PROTEIN"/>
    <property type="match status" value="1"/>
</dbReference>
<dbReference type="RefSeq" id="WP_207692143.1">
    <property type="nucleotide sequence ID" value="NZ_CP061799.1"/>
</dbReference>
<evidence type="ECO:0000313" key="3">
    <source>
        <dbReference type="Proteomes" id="UP000663720"/>
    </source>
</evidence>
<dbReference type="AlphaFoldDB" id="A0A975B862"/>
<reference evidence="2" key="1">
    <citation type="journal article" date="2021" name="Microb. Physiol.">
        <title>Proteogenomic Insights into the Physiology of Marine, Sulfate-Reducing, Filamentous Desulfonema limicola and Desulfonema magnum.</title>
        <authorList>
            <person name="Schnaars V."/>
            <person name="Wohlbrand L."/>
            <person name="Scheve S."/>
            <person name="Hinrichs C."/>
            <person name="Reinhardt R."/>
            <person name="Rabus R."/>
        </authorList>
    </citation>
    <scope>NUCLEOTIDE SEQUENCE</scope>
    <source>
        <strain evidence="2">5ac10</strain>
    </source>
</reference>
<accession>A0A975B862</accession>